<dbReference type="OrthoDB" id="5329005at2"/>
<keyword evidence="8" id="KW-0378">Hydrolase</keyword>
<evidence type="ECO:0000256" key="4">
    <source>
        <dbReference type="ARBA" id="ARBA00022989"/>
    </source>
</evidence>
<comment type="subcellular location">
    <subcellularLocation>
        <location evidence="1">Cell membrane</location>
        <topology evidence="1">Multi-pass membrane protein</topology>
    </subcellularLocation>
</comment>
<dbReference type="Proteomes" id="UP000001868">
    <property type="component" value="Chromosome"/>
</dbReference>
<keyword evidence="8" id="KW-0645">Protease</keyword>
<keyword evidence="2" id="KW-1003">Cell membrane</keyword>
<evidence type="ECO:0000256" key="2">
    <source>
        <dbReference type="ARBA" id="ARBA00022475"/>
    </source>
</evidence>
<dbReference type="PANTHER" id="PTHR36506:SF1">
    <property type="entry name" value="PREFLAGELLIN PEPTIDASE"/>
    <property type="match status" value="1"/>
</dbReference>
<name>B4R9E5_PHEZH</name>
<evidence type="ECO:0000256" key="5">
    <source>
        <dbReference type="ARBA" id="ARBA00023136"/>
    </source>
</evidence>
<evidence type="ECO:0000313" key="9">
    <source>
        <dbReference type="Proteomes" id="UP000001868"/>
    </source>
</evidence>
<proteinExistence type="predicted"/>
<sequence length="164" mass="16718">MTYAPHAALAFALVLFAASLVWAAASDFFRYLIPNRVCALIAGAYLLAFPALALSAWVGGLGVGIAALALGTILFARGWVGGGDVKLAAALSLWAGPALLSGFAFVTSLAGAALAVAMLSPLRRLMPRPAGETLAEGLRQPMPFGVPLAAGGGWVLTQHLASLF</sequence>
<dbReference type="PANTHER" id="PTHR36506">
    <property type="entry name" value="PREFLAGELLIN PEPTIDASE"/>
    <property type="match status" value="1"/>
</dbReference>
<dbReference type="InterPro" id="IPR000045">
    <property type="entry name" value="Prepilin_IV_endopep_pep"/>
</dbReference>
<evidence type="ECO:0000259" key="7">
    <source>
        <dbReference type="Pfam" id="PF01478"/>
    </source>
</evidence>
<reference evidence="8 9" key="1">
    <citation type="journal article" date="2008" name="BMC Genomics">
        <title>Complete genome of Phenylobacterium zucineum - a novel facultative intracellular bacterium isolated from human erythroleukemia cell line K562.</title>
        <authorList>
            <person name="Luo Y."/>
            <person name="Xu X."/>
            <person name="Ding Z."/>
            <person name="Liu Z."/>
            <person name="Zhang B."/>
            <person name="Yan Z."/>
            <person name="Sun J."/>
            <person name="Hu S."/>
            <person name="Hu X."/>
        </authorList>
    </citation>
    <scope>NUCLEOTIDE SEQUENCE [LARGE SCALE GENOMIC DNA]</scope>
    <source>
        <strain evidence="8 9">HLK1</strain>
    </source>
</reference>
<feature type="transmembrane region" description="Helical" evidence="6">
    <location>
        <begin position="100"/>
        <end position="119"/>
    </location>
</feature>
<keyword evidence="3 6" id="KW-0812">Transmembrane</keyword>
<dbReference type="InterPro" id="IPR052218">
    <property type="entry name" value="Preflagellin_Peptidase"/>
</dbReference>
<dbReference type="Gene3D" id="1.20.120.1220">
    <property type="match status" value="1"/>
</dbReference>
<feature type="domain" description="Prepilin type IV endopeptidase peptidase" evidence="7">
    <location>
        <begin position="15"/>
        <end position="116"/>
    </location>
</feature>
<evidence type="ECO:0000256" key="6">
    <source>
        <dbReference type="SAM" id="Phobius"/>
    </source>
</evidence>
<accession>B4R9E5</accession>
<organism evidence="8 9">
    <name type="scientific">Phenylobacterium zucineum (strain HLK1)</name>
    <dbReference type="NCBI Taxonomy" id="450851"/>
    <lineage>
        <taxon>Bacteria</taxon>
        <taxon>Pseudomonadati</taxon>
        <taxon>Pseudomonadota</taxon>
        <taxon>Alphaproteobacteria</taxon>
        <taxon>Caulobacterales</taxon>
        <taxon>Caulobacteraceae</taxon>
        <taxon>Phenylobacterium</taxon>
    </lineage>
</organism>
<dbReference type="KEGG" id="pzu:PHZ_c2996"/>
<dbReference type="GO" id="GO:0006508">
    <property type="term" value="P:proteolysis"/>
    <property type="evidence" value="ECO:0007669"/>
    <property type="project" value="UniProtKB-KW"/>
</dbReference>
<keyword evidence="9" id="KW-1185">Reference proteome</keyword>
<evidence type="ECO:0000313" key="8">
    <source>
        <dbReference type="EMBL" id="ACG79405.1"/>
    </source>
</evidence>
<dbReference type="GO" id="GO:0005886">
    <property type="term" value="C:plasma membrane"/>
    <property type="evidence" value="ECO:0007669"/>
    <property type="project" value="UniProtKB-SubCell"/>
</dbReference>
<feature type="transmembrane region" description="Helical" evidence="6">
    <location>
        <begin position="33"/>
        <end position="54"/>
    </location>
</feature>
<protein>
    <submittedName>
        <fullName evidence="8">Flp pilus assembly protein, protease CpaA</fullName>
    </submittedName>
</protein>
<dbReference type="eggNOG" id="COG4960">
    <property type="taxonomic scope" value="Bacteria"/>
</dbReference>
<keyword evidence="4 6" id="KW-1133">Transmembrane helix</keyword>
<dbReference type="STRING" id="450851.PHZ_c2996"/>
<dbReference type="GO" id="GO:0004190">
    <property type="term" value="F:aspartic-type endopeptidase activity"/>
    <property type="evidence" value="ECO:0007669"/>
    <property type="project" value="InterPro"/>
</dbReference>
<dbReference type="RefSeq" id="WP_012523543.1">
    <property type="nucleotide sequence ID" value="NC_011144.1"/>
</dbReference>
<gene>
    <name evidence="8" type="primary">cpaA</name>
    <name evidence="8" type="ordered locus">PHZ_c2996</name>
</gene>
<dbReference type="AlphaFoldDB" id="B4R9E5"/>
<evidence type="ECO:0000256" key="1">
    <source>
        <dbReference type="ARBA" id="ARBA00004651"/>
    </source>
</evidence>
<keyword evidence="5 6" id="KW-0472">Membrane</keyword>
<evidence type="ECO:0000256" key="3">
    <source>
        <dbReference type="ARBA" id="ARBA00022692"/>
    </source>
</evidence>
<dbReference type="Pfam" id="PF01478">
    <property type="entry name" value="Peptidase_A24"/>
    <property type="match status" value="1"/>
</dbReference>
<feature type="transmembrane region" description="Helical" evidence="6">
    <location>
        <begin position="61"/>
        <end position="80"/>
    </location>
</feature>
<dbReference type="HOGENOM" id="CLU_057101_9_2_5"/>
<dbReference type="EMBL" id="CP000747">
    <property type="protein sequence ID" value="ACG79405.1"/>
    <property type="molecule type" value="Genomic_DNA"/>
</dbReference>